<dbReference type="Proteomes" id="UP001165092">
    <property type="component" value="Unassembled WGS sequence"/>
</dbReference>
<dbReference type="InterPro" id="IPR036465">
    <property type="entry name" value="vWFA_dom_sf"/>
</dbReference>
<name>A0A9W6UH49_9ACTN</name>
<evidence type="ECO:0000313" key="3">
    <source>
        <dbReference type="Proteomes" id="UP001165092"/>
    </source>
</evidence>
<comment type="caution">
    <text evidence="2">The sequence shown here is derived from an EMBL/GenBank/DDBJ whole genome shotgun (WGS) entry which is preliminary data.</text>
</comment>
<accession>A0A9W6UH49</accession>
<dbReference type="InterPro" id="IPR002881">
    <property type="entry name" value="DUF58"/>
</dbReference>
<dbReference type="PANTHER" id="PTHR33608">
    <property type="entry name" value="BLL2464 PROTEIN"/>
    <property type="match status" value="1"/>
</dbReference>
<dbReference type="EMBL" id="BSQG01000004">
    <property type="protein sequence ID" value="GLU48466.1"/>
    <property type="molecule type" value="Genomic_DNA"/>
</dbReference>
<evidence type="ECO:0000259" key="1">
    <source>
        <dbReference type="Pfam" id="PF01882"/>
    </source>
</evidence>
<organism evidence="2 3">
    <name type="scientific">Nocardiopsis ansamitocini</name>
    <dbReference type="NCBI Taxonomy" id="1670832"/>
    <lineage>
        <taxon>Bacteria</taxon>
        <taxon>Bacillati</taxon>
        <taxon>Actinomycetota</taxon>
        <taxon>Actinomycetes</taxon>
        <taxon>Streptosporangiales</taxon>
        <taxon>Nocardiopsidaceae</taxon>
        <taxon>Nocardiopsis</taxon>
    </lineage>
</organism>
<evidence type="ECO:0000313" key="2">
    <source>
        <dbReference type="EMBL" id="GLU48466.1"/>
    </source>
</evidence>
<dbReference type="PANTHER" id="PTHR33608:SF6">
    <property type="entry name" value="BLL2464 PROTEIN"/>
    <property type="match status" value="1"/>
</dbReference>
<proteinExistence type="predicted"/>
<dbReference type="AlphaFoldDB" id="A0A9W6UH49"/>
<dbReference type="RefSeq" id="WP_285759943.1">
    <property type="nucleotide sequence ID" value="NZ_BSQG01000004.1"/>
</dbReference>
<feature type="domain" description="DUF58" evidence="1">
    <location>
        <begin position="42"/>
        <end position="263"/>
    </location>
</feature>
<reference evidence="2" key="1">
    <citation type="submission" date="2023-02" db="EMBL/GenBank/DDBJ databases">
        <title>Nocardiopsis ansamitocini NBRC 112285.</title>
        <authorList>
            <person name="Ichikawa N."/>
            <person name="Sato H."/>
            <person name="Tonouchi N."/>
        </authorList>
    </citation>
    <scope>NUCLEOTIDE SEQUENCE</scope>
    <source>
        <strain evidence="2">NBRC 112285</strain>
    </source>
</reference>
<keyword evidence="3" id="KW-1185">Reference proteome</keyword>
<gene>
    <name evidence="2" type="ORF">Nans01_28170</name>
</gene>
<dbReference type="SUPFAM" id="SSF53300">
    <property type="entry name" value="vWA-like"/>
    <property type="match status" value="1"/>
</dbReference>
<protein>
    <recommendedName>
        <fullName evidence="1">DUF58 domain-containing protein</fullName>
    </recommendedName>
</protein>
<sequence>MTAPPAHAALRHLSLTVTRRLDGLLHGQHLGLRAGPGSEPGDARLYQPGEDDVRTMDWAVTARTTHPHVRDPIADRELATWTLLDLSPTMDFGTAHAQKRDVAISTLAAVAHLTHHIGDRNGTHVLRNGHLTRSPAATNHNAHLAHARALTAPLPPDPGHTTLATALTDLARTRPRRGLRVIISDFLDTPTTPHTQPSWQTPLHHLSARHQTLAIEILDPRELDLPAIGLVTMSDPTTGRTRHVHLTPDLQHRYAHAARQQRTAIRDAIRTAGATHLTLRTDRDWILDIARHATLHRTSPHRR</sequence>
<dbReference type="Pfam" id="PF01882">
    <property type="entry name" value="DUF58"/>
    <property type="match status" value="1"/>
</dbReference>